<reference evidence="2" key="1">
    <citation type="submission" date="2017-02" db="EMBL/GenBank/DDBJ databases">
        <authorList>
            <person name="Varghese N."/>
            <person name="Submissions S."/>
        </authorList>
    </citation>
    <scope>NUCLEOTIDE SEQUENCE [LARGE SCALE GENOMIC DNA]</scope>
    <source>
        <strain evidence="2">DSM 22385</strain>
    </source>
</reference>
<dbReference type="InterPro" id="IPR010982">
    <property type="entry name" value="Lambda_DNA-bd_dom_sf"/>
</dbReference>
<proteinExistence type="predicted"/>
<protein>
    <recommendedName>
        <fullName evidence="3">HTH cro/C1-type domain-containing protein</fullName>
    </recommendedName>
</protein>
<dbReference type="CDD" id="cd00093">
    <property type="entry name" value="HTH_XRE"/>
    <property type="match status" value="1"/>
</dbReference>
<dbReference type="EMBL" id="FUYR01000002">
    <property type="protein sequence ID" value="SKB76559.1"/>
    <property type="molecule type" value="Genomic_DNA"/>
</dbReference>
<evidence type="ECO:0000313" key="2">
    <source>
        <dbReference type="Proteomes" id="UP000189981"/>
    </source>
</evidence>
<dbReference type="RefSeq" id="WP_079703203.1">
    <property type="nucleotide sequence ID" value="NZ_FUYR01000002.1"/>
</dbReference>
<evidence type="ECO:0008006" key="3">
    <source>
        <dbReference type="Google" id="ProtNLM"/>
    </source>
</evidence>
<keyword evidence="2" id="KW-1185">Reference proteome</keyword>
<accession>A0A1T5DYE7</accession>
<dbReference type="STRING" id="572036.SAMN05661099_2727"/>
<dbReference type="Proteomes" id="UP000189981">
    <property type="component" value="Unassembled WGS sequence"/>
</dbReference>
<evidence type="ECO:0000313" key="1">
    <source>
        <dbReference type="EMBL" id="SKB76559.1"/>
    </source>
</evidence>
<dbReference type="SUPFAM" id="SSF47413">
    <property type="entry name" value="lambda repressor-like DNA-binding domains"/>
    <property type="match status" value="1"/>
</dbReference>
<sequence length="114" mass="13834">MAPIKEILKYTPDQWLENQSAIAHRMVSARESLALEQEWVAGKAGYSITQYQRLENGERFIEFYDFLRIGEVFYMYQESLQPEYMQTLNKLILWGKCLPYRIEYWLDRLRCFFD</sequence>
<dbReference type="InterPro" id="IPR001387">
    <property type="entry name" value="Cro/C1-type_HTH"/>
</dbReference>
<gene>
    <name evidence="1" type="ORF">SAMN05661099_2727</name>
</gene>
<organism evidence="1 2">
    <name type="scientific">Daejeonella lutea</name>
    <dbReference type="NCBI Taxonomy" id="572036"/>
    <lineage>
        <taxon>Bacteria</taxon>
        <taxon>Pseudomonadati</taxon>
        <taxon>Bacteroidota</taxon>
        <taxon>Sphingobacteriia</taxon>
        <taxon>Sphingobacteriales</taxon>
        <taxon>Sphingobacteriaceae</taxon>
        <taxon>Daejeonella</taxon>
    </lineage>
</organism>
<name>A0A1T5DYE7_9SPHI</name>
<dbReference type="GO" id="GO:0003677">
    <property type="term" value="F:DNA binding"/>
    <property type="evidence" value="ECO:0007669"/>
    <property type="project" value="InterPro"/>
</dbReference>
<dbReference type="Gene3D" id="1.10.260.40">
    <property type="entry name" value="lambda repressor-like DNA-binding domains"/>
    <property type="match status" value="1"/>
</dbReference>
<dbReference type="AlphaFoldDB" id="A0A1T5DYE7"/>